<keyword evidence="3" id="KW-0472">Membrane</keyword>
<keyword evidence="2" id="KW-0067">ATP-binding</keyword>
<sequence length="530" mass="56972">MAESEITSSAGDPALRRIALVLRRTALGIVAVALTAGIIAWAASDGESGFVSEGVIELTDDVSRGITTPGSQTTDARIEIEAQKRWLESTRVLGQLQVRLGRLGPEIIGIVTSQPEESPVIIVGVEATSAATAELAVSALIEMYAAERLDEAVTSFDLELETLRVQQGEQSGLVDSIVQELNDNRESISEAEVGVLENRTAAALNRLTEIDVAIQEREFFQLTVDGEVRVIEESSPARKTSASSVVRGVQFGLVALFLGFGAVLIASRVRGRLHLLDEVRSVIGPNVPVIATIPRFRRKYRKGASALVVAYAGSQREAEAFRYMRSAIEVAAAGKTPVAVLFTSATANEGKTVASSNLALASARAGNNTFLLDGDLLNSSVSKIFAQTRVKNGFRALLDQKIEASENIWYETGRGATSLAVLITRTKHEPTDRSELSIEAVSRVLTSLNKLRDIVVIDGPPVLAVSDAMILARSADITFVVVRMSKTTRRDLENAMTQLKQGGVEVGGVVISHSRERRESYYGYGYGSTK</sequence>
<keyword evidence="4" id="KW-0808">Transferase</keyword>
<evidence type="ECO:0000313" key="5">
    <source>
        <dbReference type="Proteomes" id="UP000724964"/>
    </source>
</evidence>
<dbReference type="EC" id="2.7.10.2" evidence="4"/>
<dbReference type="NCBIfam" id="TIGR01007">
    <property type="entry name" value="eps_fam"/>
    <property type="match status" value="1"/>
</dbReference>
<comment type="caution">
    <text evidence="4">The sequence shown here is derived from an EMBL/GenBank/DDBJ whole genome shotgun (WGS) entry which is preliminary data.</text>
</comment>
<dbReference type="InterPro" id="IPR050445">
    <property type="entry name" value="Bact_polysacc_biosynth/exp"/>
</dbReference>
<protein>
    <submittedName>
        <fullName evidence="4">Polysaccharide biosynthesis tyrosine autokinase</fullName>
        <ecNumber evidence="4">2.7.10.2</ecNumber>
    </submittedName>
</protein>
<dbReference type="PANTHER" id="PTHR32309:SF31">
    <property type="entry name" value="CAPSULAR EXOPOLYSACCHARIDE FAMILY"/>
    <property type="match status" value="1"/>
</dbReference>
<keyword evidence="3" id="KW-0812">Transmembrane</keyword>
<dbReference type="SUPFAM" id="SSF52540">
    <property type="entry name" value="P-loop containing nucleoside triphosphate hydrolases"/>
    <property type="match status" value="1"/>
</dbReference>
<evidence type="ECO:0000256" key="2">
    <source>
        <dbReference type="ARBA" id="ARBA00022840"/>
    </source>
</evidence>
<dbReference type="GO" id="GO:0004715">
    <property type="term" value="F:non-membrane spanning protein tyrosine kinase activity"/>
    <property type="evidence" value="ECO:0007669"/>
    <property type="project" value="UniProtKB-EC"/>
</dbReference>
<keyword evidence="1" id="KW-0547">Nucleotide-binding</keyword>
<dbReference type="CDD" id="cd05387">
    <property type="entry name" value="BY-kinase"/>
    <property type="match status" value="1"/>
</dbReference>
<reference evidence="4" key="1">
    <citation type="submission" date="2021-02" db="EMBL/GenBank/DDBJ databases">
        <title>Activity-based single-cell genomes from oceanic crustal fluid captures similar information to metagenomic and metatranscriptomic surveys with orders of magnitude less sampling.</title>
        <authorList>
            <person name="D'Angelo T.S."/>
            <person name="Orcutt B.N."/>
        </authorList>
    </citation>
    <scope>NUCLEOTIDE SEQUENCE [LARGE SCALE GENOMIC DNA]</scope>
    <source>
        <strain evidence="4">AH-315-J10</strain>
    </source>
</reference>
<dbReference type="InterPro" id="IPR005702">
    <property type="entry name" value="Wzc-like_C"/>
</dbReference>
<gene>
    <name evidence="4" type="ORF">JYT35_00255</name>
</gene>
<dbReference type="PANTHER" id="PTHR32309">
    <property type="entry name" value="TYROSINE-PROTEIN KINASE"/>
    <property type="match status" value="1"/>
</dbReference>
<feature type="transmembrane region" description="Helical" evidence="3">
    <location>
        <begin position="25"/>
        <end position="43"/>
    </location>
</feature>
<evidence type="ECO:0000313" key="4">
    <source>
        <dbReference type="EMBL" id="MBN4059531.1"/>
    </source>
</evidence>
<dbReference type="Proteomes" id="UP000724964">
    <property type="component" value="Unassembled WGS sequence"/>
</dbReference>
<dbReference type="EMBL" id="JAFIUH010000002">
    <property type="protein sequence ID" value="MBN4059531.1"/>
    <property type="molecule type" value="Genomic_DNA"/>
</dbReference>
<organism evidence="4 5">
    <name type="scientific">Acidimicrobium ferrooxidans</name>
    <dbReference type="NCBI Taxonomy" id="53635"/>
    <lineage>
        <taxon>Bacteria</taxon>
        <taxon>Bacillati</taxon>
        <taxon>Actinomycetota</taxon>
        <taxon>Acidimicrobiia</taxon>
        <taxon>Acidimicrobiales</taxon>
        <taxon>Acidimicrobiaceae</taxon>
        <taxon>Acidimicrobium</taxon>
    </lineage>
</organism>
<keyword evidence="3" id="KW-1133">Transmembrane helix</keyword>
<dbReference type="Gene3D" id="3.40.50.300">
    <property type="entry name" value="P-loop containing nucleotide triphosphate hydrolases"/>
    <property type="match status" value="1"/>
</dbReference>
<name>A0ABS3ANX2_9ACTN</name>
<proteinExistence type="predicted"/>
<evidence type="ECO:0000256" key="3">
    <source>
        <dbReference type="SAM" id="Phobius"/>
    </source>
</evidence>
<keyword evidence="5" id="KW-1185">Reference proteome</keyword>
<evidence type="ECO:0000256" key="1">
    <source>
        <dbReference type="ARBA" id="ARBA00022741"/>
    </source>
</evidence>
<accession>A0ABS3ANX2</accession>
<dbReference type="InterPro" id="IPR027417">
    <property type="entry name" value="P-loop_NTPase"/>
</dbReference>